<feature type="region of interest" description="Disordered" evidence="1">
    <location>
        <begin position="111"/>
        <end position="144"/>
    </location>
</feature>
<evidence type="ECO:0000313" key="2">
    <source>
        <dbReference type="EMBL" id="KAJ1152777.1"/>
    </source>
</evidence>
<feature type="region of interest" description="Disordered" evidence="1">
    <location>
        <begin position="1"/>
        <end position="83"/>
    </location>
</feature>
<organism evidence="2 3">
    <name type="scientific">Pleurodeles waltl</name>
    <name type="common">Iberian ribbed newt</name>
    <dbReference type="NCBI Taxonomy" id="8319"/>
    <lineage>
        <taxon>Eukaryota</taxon>
        <taxon>Metazoa</taxon>
        <taxon>Chordata</taxon>
        <taxon>Craniata</taxon>
        <taxon>Vertebrata</taxon>
        <taxon>Euteleostomi</taxon>
        <taxon>Amphibia</taxon>
        <taxon>Batrachia</taxon>
        <taxon>Caudata</taxon>
        <taxon>Salamandroidea</taxon>
        <taxon>Salamandridae</taxon>
        <taxon>Pleurodelinae</taxon>
        <taxon>Pleurodeles</taxon>
    </lineage>
</organism>
<dbReference type="Proteomes" id="UP001066276">
    <property type="component" value="Chromosome 5"/>
</dbReference>
<name>A0AAV7RMI5_PLEWA</name>
<keyword evidence="3" id="KW-1185">Reference proteome</keyword>
<evidence type="ECO:0000313" key="3">
    <source>
        <dbReference type="Proteomes" id="UP001066276"/>
    </source>
</evidence>
<reference evidence="2" key="1">
    <citation type="journal article" date="2022" name="bioRxiv">
        <title>Sequencing and chromosome-scale assembly of the giantPleurodeles waltlgenome.</title>
        <authorList>
            <person name="Brown T."/>
            <person name="Elewa A."/>
            <person name="Iarovenko S."/>
            <person name="Subramanian E."/>
            <person name="Araus A.J."/>
            <person name="Petzold A."/>
            <person name="Susuki M."/>
            <person name="Suzuki K.-i.T."/>
            <person name="Hayashi T."/>
            <person name="Toyoda A."/>
            <person name="Oliveira C."/>
            <person name="Osipova E."/>
            <person name="Leigh N.D."/>
            <person name="Simon A."/>
            <person name="Yun M.H."/>
        </authorList>
    </citation>
    <scope>NUCLEOTIDE SEQUENCE</scope>
    <source>
        <strain evidence="2">20211129_DDA</strain>
        <tissue evidence="2">Liver</tissue>
    </source>
</reference>
<sequence>MVGADLVTGRLPELIGDQSVAQQGPPVPRDKQLHPQKQRRKIDRDPKGLGERNSPNNHQRVGTGSDEIRNERRKSSRARPFQAQAAWEQEKAIKETSQLISNPFFALPDSPLIASDTDTGASPPSRGSLEEEGLILTPRMADDL</sequence>
<protein>
    <submittedName>
        <fullName evidence="2">Uncharacterized protein</fullName>
    </submittedName>
</protein>
<accession>A0AAV7RMI5</accession>
<dbReference type="EMBL" id="JANPWB010000009">
    <property type="protein sequence ID" value="KAJ1152777.1"/>
    <property type="molecule type" value="Genomic_DNA"/>
</dbReference>
<feature type="compositionally biased region" description="Polar residues" evidence="1">
    <location>
        <begin position="53"/>
        <end position="62"/>
    </location>
</feature>
<comment type="caution">
    <text evidence="2">The sequence shown here is derived from an EMBL/GenBank/DDBJ whole genome shotgun (WGS) entry which is preliminary data.</text>
</comment>
<gene>
    <name evidence="2" type="ORF">NDU88_005552</name>
</gene>
<dbReference type="AlphaFoldDB" id="A0AAV7RMI5"/>
<proteinExistence type="predicted"/>
<evidence type="ECO:0000256" key="1">
    <source>
        <dbReference type="SAM" id="MobiDB-lite"/>
    </source>
</evidence>